<comment type="caution">
    <text evidence="11">The sequence shown here is derived from an EMBL/GenBank/DDBJ whole genome shotgun (WGS) entry which is preliminary data.</text>
</comment>
<dbReference type="GO" id="GO:0008381">
    <property type="term" value="F:mechanosensitive monoatomic ion channel activity"/>
    <property type="evidence" value="ECO:0007669"/>
    <property type="project" value="InterPro"/>
</dbReference>
<reference evidence="11" key="1">
    <citation type="journal article" date="2017" name="J. Clin. Microbiol.">
        <title>Finegoldia magna Isolated from Orthopedic Joint Implant-Associated Infections.</title>
        <authorList>
            <person name="Soderquist B."/>
            <person name="Bjorklund S."/>
            <person name="Hellmark B."/>
            <person name="Jensen A."/>
            <person name="Bruggemann H."/>
        </authorList>
    </citation>
    <scope>NUCLEOTIDE SEQUENCE</scope>
    <source>
        <strain evidence="11">CCUG 54800</strain>
    </source>
</reference>
<dbReference type="InterPro" id="IPR006685">
    <property type="entry name" value="MscS_channel_2nd"/>
</dbReference>
<dbReference type="Gene3D" id="2.30.30.60">
    <property type="match status" value="1"/>
</dbReference>
<dbReference type="Gene3D" id="1.10.287.1260">
    <property type="match status" value="1"/>
</dbReference>
<gene>
    <name evidence="11" type="ORF">B9N49_02595</name>
    <name evidence="10" type="ORF">KIA07_04375</name>
</gene>
<dbReference type="InterPro" id="IPR045276">
    <property type="entry name" value="YbiO_bact"/>
</dbReference>
<evidence type="ECO:0000313" key="11">
    <source>
        <dbReference type="EMBL" id="OXZ28207.1"/>
    </source>
</evidence>
<dbReference type="InterPro" id="IPR011014">
    <property type="entry name" value="MscS_channel_TM-2"/>
</dbReference>
<keyword evidence="6 7" id="KW-0472">Membrane</keyword>
<dbReference type="SUPFAM" id="SSF82861">
    <property type="entry name" value="Mechanosensitive channel protein MscS (YggB), transmembrane region"/>
    <property type="match status" value="1"/>
</dbReference>
<dbReference type="EMBL" id="NDYC01000014">
    <property type="protein sequence ID" value="OXZ28207.1"/>
    <property type="molecule type" value="Genomic_DNA"/>
</dbReference>
<dbReference type="Proteomes" id="UP000215413">
    <property type="component" value="Unassembled WGS sequence"/>
</dbReference>
<organism evidence="11 12">
    <name type="scientific">Finegoldia magna</name>
    <name type="common">Peptostreptococcus magnus</name>
    <dbReference type="NCBI Taxonomy" id="1260"/>
    <lineage>
        <taxon>Bacteria</taxon>
        <taxon>Bacillati</taxon>
        <taxon>Bacillota</taxon>
        <taxon>Tissierellia</taxon>
        <taxon>Tissierellales</taxon>
        <taxon>Peptoniphilaceae</taxon>
        <taxon>Finegoldia</taxon>
    </lineage>
</organism>
<sequence>MLFNIEKFNQIFYNSAGQLNLLAKILLSMLIIVLTQIVVSILTKSFDKLLMKKGKSVEGRQITVTKLLNNAIKYIIYFFCVVHVLDLFGVKTDKILATAGIGGVAIGFGAQFIIRDVISGLALILENQFKVTDHVIINGIEGNVQELGLRVTKIRGFDGAIHMISNGQINTVTNLSKENQRIEVKMEVPIKYSLDQYTEIIDEISNELIDEYSDIVKKPELIGVTKMDKNSMTITIWGSCKPESQYLYQREIIKKFIEKAKSKSMDLNCYFVAGDEDEI</sequence>
<dbReference type="InterPro" id="IPR010920">
    <property type="entry name" value="LSM_dom_sf"/>
</dbReference>
<dbReference type="GO" id="GO:0005886">
    <property type="term" value="C:plasma membrane"/>
    <property type="evidence" value="ECO:0007669"/>
    <property type="project" value="UniProtKB-SubCell"/>
</dbReference>
<evidence type="ECO:0000256" key="4">
    <source>
        <dbReference type="ARBA" id="ARBA00022692"/>
    </source>
</evidence>
<evidence type="ECO:0000256" key="1">
    <source>
        <dbReference type="ARBA" id="ARBA00004651"/>
    </source>
</evidence>
<evidence type="ECO:0000259" key="9">
    <source>
        <dbReference type="Pfam" id="PF21088"/>
    </source>
</evidence>
<dbReference type="InterPro" id="IPR011066">
    <property type="entry name" value="MscS_channel_C_sf"/>
</dbReference>
<protein>
    <submittedName>
        <fullName evidence="10 11">Mechanosensitive ion channel</fullName>
    </submittedName>
</protein>
<evidence type="ECO:0000256" key="7">
    <source>
        <dbReference type="SAM" id="Phobius"/>
    </source>
</evidence>
<accession>A0A233V737</accession>
<dbReference type="Pfam" id="PF21088">
    <property type="entry name" value="MS_channel_1st"/>
    <property type="match status" value="1"/>
</dbReference>
<keyword evidence="5 7" id="KW-1133">Transmembrane helix</keyword>
<feature type="transmembrane region" description="Helical" evidence="7">
    <location>
        <begin position="21"/>
        <end position="42"/>
    </location>
</feature>
<keyword evidence="4 7" id="KW-0812">Transmembrane</keyword>
<dbReference type="PANTHER" id="PTHR30460">
    <property type="entry name" value="MODERATE CONDUCTANCE MECHANOSENSITIVE CHANNEL YBIO"/>
    <property type="match status" value="1"/>
</dbReference>
<feature type="transmembrane region" description="Helical" evidence="7">
    <location>
        <begin position="95"/>
        <end position="114"/>
    </location>
</feature>
<feature type="domain" description="Mechanosensitive ion channel MscS" evidence="8">
    <location>
        <begin position="113"/>
        <end position="177"/>
    </location>
</feature>
<evidence type="ECO:0000256" key="3">
    <source>
        <dbReference type="ARBA" id="ARBA00022475"/>
    </source>
</evidence>
<evidence type="ECO:0000256" key="6">
    <source>
        <dbReference type="ARBA" id="ARBA00023136"/>
    </source>
</evidence>
<keyword evidence="3" id="KW-1003">Cell membrane</keyword>
<name>A0A233V737_FINMA</name>
<evidence type="ECO:0000256" key="5">
    <source>
        <dbReference type="ARBA" id="ARBA00022989"/>
    </source>
</evidence>
<dbReference type="Pfam" id="PF00924">
    <property type="entry name" value="MS_channel_2nd"/>
    <property type="match status" value="1"/>
</dbReference>
<evidence type="ECO:0000259" key="8">
    <source>
        <dbReference type="Pfam" id="PF00924"/>
    </source>
</evidence>
<reference evidence="12" key="2">
    <citation type="submission" date="2017-04" db="EMBL/GenBank/DDBJ databases">
        <title>Finegoldia magna isolated from orthopedic joint implant-associated infections.</title>
        <authorList>
            <person name="Bjorklund S."/>
            <person name="Bruggemann H."/>
            <person name="Jensen A."/>
            <person name="Hellmark B."/>
            <person name="Soderquist B."/>
        </authorList>
    </citation>
    <scope>NUCLEOTIDE SEQUENCE [LARGE SCALE GENOMIC DNA]</scope>
    <source>
        <strain evidence="12">CCUG 54800</strain>
    </source>
</reference>
<dbReference type="Gene3D" id="3.30.70.100">
    <property type="match status" value="1"/>
</dbReference>
<dbReference type="EMBL" id="JAHAIK010000009">
    <property type="protein sequence ID" value="MBS5964887.1"/>
    <property type="molecule type" value="Genomic_DNA"/>
</dbReference>
<dbReference type="AlphaFoldDB" id="A0A233V737"/>
<dbReference type="Proteomes" id="UP000730862">
    <property type="component" value="Unassembled WGS sequence"/>
</dbReference>
<evidence type="ECO:0000256" key="2">
    <source>
        <dbReference type="ARBA" id="ARBA00008017"/>
    </source>
</evidence>
<reference evidence="10" key="3">
    <citation type="submission" date="2021-02" db="EMBL/GenBank/DDBJ databases">
        <title>Infant gut strain persistence is associated with maternal origin, phylogeny, and functional potential including surface adhesion and iron acquisition.</title>
        <authorList>
            <person name="Lou Y.C."/>
        </authorList>
    </citation>
    <scope>NUCLEOTIDE SEQUENCE</scope>
    <source>
        <strain evidence="10">L3_058_000G1_dasL3_058_000G1_concoct_72</strain>
    </source>
</reference>
<comment type="similarity">
    <text evidence="2">Belongs to the MscS (TC 1.A.23) family.</text>
</comment>
<dbReference type="PANTHER" id="PTHR30460:SF1">
    <property type="entry name" value="MECHANOSENSITIVE ION CHANNEL"/>
    <property type="match status" value="1"/>
</dbReference>
<dbReference type="InterPro" id="IPR049142">
    <property type="entry name" value="MS_channel_1st"/>
</dbReference>
<comment type="subcellular location">
    <subcellularLocation>
        <location evidence="1">Cell membrane</location>
        <topology evidence="1">Multi-pass membrane protein</topology>
    </subcellularLocation>
</comment>
<dbReference type="SUPFAM" id="SSF82689">
    <property type="entry name" value="Mechanosensitive channel protein MscS (YggB), C-terminal domain"/>
    <property type="match status" value="1"/>
</dbReference>
<proteinExistence type="inferred from homology"/>
<dbReference type="InterPro" id="IPR023408">
    <property type="entry name" value="MscS_beta-dom_sf"/>
</dbReference>
<feature type="transmembrane region" description="Helical" evidence="7">
    <location>
        <begin position="71"/>
        <end position="88"/>
    </location>
</feature>
<dbReference type="RefSeq" id="WP_094205401.1">
    <property type="nucleotide sequence ID" value="NZ_JAHAIK010000009.1"/>
</dbReference>
<feature type="domain" description="Mechanosensitive ion channel transmembrane helices 2/3" evidence="9">
    <location>
        <begin position="70"/>
        <end position="111"/>
    </location>
</feature>
<evidence type="ECO:0000313" key="10">
    <source>
        <dbReference type="EMBL" id="MBS5964887.1"/>
    </source>
</evidence>
<evidence type="ECO:0000313" key="12">
    <source>
        <dbReference type="Proteomes" id="UP000215413"/>
    </source>
</evidence>
<dbReference type="SUPFAM" id="SSF50182">
    <property type="entry name" value="Sm-like ribonucleoproteins"/>
    <property type="match status" value="1"/>
</dbReference>